<dbReference type="Pfam" id="PF21220">
    <property type="entry name" value="RecQ-1-like_HTH"/>
    <property type="match status" value="1"/>
</dbReference>
<dbReference type="SMART" id="SM00490">
    <property type="entry name" value="HELICc"/>
    <property type="match status" value="1"/>
</dbReference>
<accession>A0AAN3ACF6</accession>
<dbReference type="FunFam" id="3.40.50.300:FF:000156">
    <property type="entry name" value="ATP-dependent DNA helicase recQ"/>
    <property type="match status" value="1"/>
</dbReference>
<reference evidence="21" key="2">
    <citation type="submission" date="2007-04" db="EMBL/GenBank/DDBJ databases">
        <title>Draft genome sequence of Bacteroides ovatus (ATCC 8483).</title>
        <authorList>
            <person name="Sudarsanam P."/>
            <person name="Ley R."/>
            <person name="Guruge J."/>
            <person name="Turnbaugh P.J."/>
            <person name="Mahowald M."/>
            <person name="Liep D."/>
            <person name="Gordon J."/>
        </authorList>
    </citation>
    <scope>NUCLEOTIDE SEQUENCE [LARGE SCALE GENOMIC DNA]</scope>
    <source>
        <strain evidence="21">ATCC 8483 / DSM 1896 / JCM 5824 / BCRC 10623 / CCUG 4943 / NCTC 11153</strain>
    </source>
</reference>
<evidence type="ECO:0000256" key="10">
    <source>
        <dbReference type="ARBA" id="ARBA00022840"/>
    </source>
</evidence>
<dbReference type="PROSITE" id="PS51194">
    <property type="entry name" value="HELICASE_CTER"/>
    <property type="match status" value="1"/>
</dbReference>
<dbReference type="PROSITE" id="PS50967">
    <property type="entry name" value="HRDC"/>
    <property type="match status" value="1"/>
</dbReference>
<feature type="domain" description="HRDC" evidence="17">
    <location>
        <begin position="552"/>
        <end position="632"/>
    </location>
</feature>
<comment type="cofactor">
    <cofactor evidence="2">
        <name>Zn(2+)</name>
        <dbReference type="ChEBI" id="CHEBI:29105"/>
    </cofactor>
</comment>
<keyword evidence="8 20" id="KW-0347">Helicase</keyword>
<dbReference type="SUPFAM" id="SSF46785">
    <property type="entry name" value="Winged helix' DNA-binding domain"/>
    <property type="match status" value="1"/>
</dbReference>
<comment type="catalytic activity">
    <reaction evidence="15">
        <text>Couples ATP hydrolysis with the unwinding of duplex DNA by translocating in the 3'-5' direction.</text>
        <dbReference type="EC" id="5.6.2.4"/>
    </reaction>
</comment>
<evidence type="ECO:0000256" key="16">
    <source>
        <dbReference type="NCBIfam" id="TIGR01389"/>
    </source>
</evidence>
<sequence>MALLKKRTYLKLNHELNKTTLVKMAGKINLTDELKKYFGFNKFKGNQEAIINNLLDGKDTFVLMPTGGGKSLCYQLPSVLMEGTAIVISPLIALMKNQVDAMRNFSEEDGVAHFINSSLNKGAIDQVRSDILAGKTKLLYVAPESLTKEENVEFLRSVKISFYAVDEAHCISEWGHDFRPEYRRIRPIINEIGKAPLIALTATATPKVQHDIQKNLGMVDAQVFKSSFNRPNLYYEVRAKTANIDRDIIKFIKNNPEKSGIIYCLSRKKVEELAEILQANGINARPYHAGMDSLTRTKNQDDFLMEKVDVIVATIAFGMGIDKPDVRFVIHYDIPKSLEGYYQETGRAGRDGGEGQCITFYTNKDLQKLEKFMQGKPVAEQEIGKQLLLETAAYAESSVCRRKTLLHYFGEEYTEENCGNCDNCLNPKKQVEAQELLCAVIEAIIAVKENFKADYIIDILQGKETSEVQAHLHEDLEVFGSGMGEEDKTWNAVIRQALIAGYLSKDVEHYGLLKVTEEGHKFLKRPKSFKITEDNDFEETEEEVPARGGGSCAVDPALYSMLKDLRKKLSKKLEVPPYVIFQDPSLEAMATIYPVTLDELQNIPGVGAGKAKRYGEEFCKLIKRHCEENEIERPEDLRVRTVANKSKMKVAIIQAIDRKVALDDIALSKGIEFGELLDEVEAIVYSGTKLNIDYFLEEIMDEDHLLDIYDYFKESTTDKIDDALDELGDDFTEEEVRLVRIKFISEMAN</sequence>
<dbReference type="GO" id="GO:0009378">
    <property type="term" value="F:four-way junction helicase activity"/>
    <property type="evidence" value="ECO:0007669"/>
    <property type="project" value="TreeGrafter"/>
</dbReference>
<dbReference type="GO" id="GO:0005524">
    <property type="term" value="F:ATP binding"/>
    <property type="evidence" value="ECO:0007669"/>
    <property type="project" value="UniProtKB-KW"/>
</dbReference>
<evidence type="ECO:0000256" key="7">
    <source>
        <dbReference type="ARBA" id="ARBA00022801"/>
    </source>
</evidence>
<evidence type="ECO:0000256" key="5">
    <source>
        <dbReference type="ARBA" id="ARBA00022741"/>
    </source>
</evidence>
<comment type="caution">
    <text evidence="20">The sequence shown here is derived from an EMBL/GenBank/DDBJ whole genome shotgun (WGS) entry which is preliminary data.</text>
</comment>
<dbReference type="FunFam" id="1.10.10.1390:FF:000001">
    <property type="entry name" value="ATP-dependent DNA helicase RecQ"/>
    <property type="match status" value="1"/>
</dbReference>
<dbReference type="GO" id="GO:0009432">
    <property type="term" value="P:SOS response"/>
    <property type="evidence" value="ECO:0007669"/>
    <property type="project" value="UniProtKB-UniRule"/>
</dbReference>
<reference evidence="20 21" key="1">
    <citation type="submission" date="2007-03" db="EMBL/GenBank/DDBJ databases">
        <authorList>
            <person name="Fulton L."/>
            <person name="Clifton S."/>
            <person name="Fulton B."/>
            <person name="Xu J."/>
            <person name="Minx P."/>
            <person name="Pepin K.H."/>
            <person name="Johnson M."/>
            <person name="Thiruvilangam P."/>
            <person name="Bhonagiri V."/>
            <person name="Nash W.E."/>
            <person name="Mardis E.R."/>
            <person name="Wilson R.K."/>
        </authorList>
    </citation>
    <scope>NUCLEOTIDE SEQUENCE [LARGE SCALE GENOMIC DNA]</scope>
    <source>
        <strain evidence="21">ATCC 8483 / DSM 1896 / JCM 5824 / BCRC 10623 / CCUG 4943 / NCTC 11153</strain>
    </source>
</reference>
<dbReference type="Gene3D" id="3.40.50.300">
    <property type="entry name" value="P-loop containing nucleotide triphosphate hydrolases"/>
    <property type="match status" value="2"/>
</dbReference>
<dbReference type="CDD" id="cd18794">
    <property type="entry name" value="SF2_C_RecQ"/>
    <property type="match status" value="1"/>
</dbReference>
<dbReference type="CDD" id="cd17920">
    <property type="entry name" value="DEXHc_RecQ"/>
    <property type="match status" value="1"/>
</dbReference>
<keyword evidence="10" id="KW-0067">ATP-binding</keyword>
<keyword evidence="14" id="KW-0413">Isomerase</keyword>
<dbReference type="InterPro" id="IPR014001">
    <property type="entry name" value="Helicase_ATP-bd"/>
</dbReference>
<dbReference type="SUPFAM" id="SSF52540">
    <property type="entry name" value="P-loop containing nucleoside triphosphate hydrolases"/>
    <property type="match status" value="1"/>
</dbReference>
<keyword evidence="7 20" id="KW-0378">Hydrolase</keyword>
<keyword evidence="6" id="KW-0227">DNA damage</keyword>
<evidence type="ECO:0000256" key="8">
    <source>
        <dbReference type="ARBA" id="ARBA00022806"/>
    </source>
</evidence>
<dbReference type="FunFam" id="1.10.10.10:FF:000339">
    <property type="entry name" value="ATP-dependent DNA helicase RecQ"/>
    <property type="match status" value="1"/>
</dbReference>
<evidence type="ECO:0000313" key="20">
    <source>
        <dbReference type="EMBL" id="EDO13946.1"/>
    </source>
</evidence>
<dbReference type="InterPro" id="IPR018982">
    <property type="entry name" value="RQC_domain"/>
</dbReference>
<feature type="domain" description="Helicase C-terminal" evidence="19">
    <location>
        <begin position="243"/>
        <end position="395"/>
    </location>
</feature>
<keyword evidence="5" id="KW-0547">Nucleotide-binding</keyword>
<comment type="cofactor">
    <cofactor evidence="1">
        <name>Mg(2+)</name>
        <dbReference type="ChEBI" id="CHEBI:18420"/>
    </cofactor>
</comment>
<dbReference type="InterPro" id="IPR006293">
    <property type="entry name" value="DNA_helicase_ATP-dep_RecQ_bac"/>
</dbReference>
<evidence type="ECO:0000259" key="17">
    <source>
        <dbReference type="PROSITE" id="PS50967"/>
    </source>
</evidence>
<dbReference type="InterPro" id="IPR010997">
    <property type="entry name" value="HRDC-like_sf"/>
</dbReference>
<dbReference type="InterPro" id="IPR048671">
    <property type="entry name" value="RecQ-1-like_HTH"/>
</dbReference>
<dbReference type="InterPro" id="IPR036390">
    <property type="entry name" value="WH_DNA-bd_sf"/>
</dbReference>
<evidence type="ECO:0000256" key="6">
    <source>
        <dbReference type="ARBA" id="ARBA00022763"/>
    </source>
</evidence>
<dbReference type="GO" id="GO:0006310">
    <property type="term" value="P:DNA recombination"/>
    <property type="evidence" value="ECO:0007669"/>
    <property type="project" value="UniProtKB-UniRule"/>
</dbReference>
<dbReference type="PROSITE" id="PS51192">
    <property type="entry name" value="HELICASE_ATP_BIND_1"/>
    <property type="match status" value="1"/>
</dbReference>
<dbReference type="PANTHER" id="PTHR13710">
    <property type="entry name" value="DNA HELICASE RECQ FAMILY MEMBER"/>
    <property type="match status" value="1"/>
</dbReference>
<dbReference type="Proteomes" id="UP000005475">
    <property type="component" value="Unassembled WGS sequence"/>
</dbReference>
<name>A0AAN3ACF6_BACO1</name>
<dbReference type="SMART" id="SM00487">
    <property type="entry name" value="DEXDc"/>
    <property type="match status" value="1"/>
</dbReference>
<dbReference type="EMBL" id="AAXF02000031">
    <property type="protein sequence ID" value="EDO13946.1"/>
    <property type="molecule type" value="Genomic_DNA"/>
</dbReference>
<dbReference type="InterPro" id="IPR002121">
    <property type="entry name" value="HRDC_dom"/>
</dbReference>
<dbReference type="PANTHER" id="PTHR13710:SF105">
    <property type="entry name" value="ATP-DEPENDENT DNA HELICASE Q1"/>
    <property type="match status" value="1"/>
</dbReference>
<dbReference type="NCBIfam" id="TIGR00614">
    <property type="entry name" value="recQ_fam"/>
    <property type="match status" value="1"/>
</dbReference>
<dbReference type="SMART" id="SM00341">
    <property type="entry name" value="HRDC"/>
    <property type="match status" value="1"/>
</dbReference>
<organism evidence="20 21">
    <name type="scientific">Bacteroides ovatus (strain ATCC 8483 / DSM 1896 / JCM 5824 / BCRC 10623 / CCUG 4943 / NCTC 11153)</name>
    <dbReference type="NCBI Taxonomy" id="411476"/>
    <lineage>
        <taxon>Bacteria</taxon>
        <taxon>Pseudomonadati</taxon>
        <taxon>Bacteroidota</taxon>
        <taxon>Bacteroidia</taxon>
        <taxon>Bacteroidales</taxon>
        <taxon>Bacteroidaceae</taxon>
        <taxon>Bacteroides</taxon>
    </lineage>
</organism>
<protein>
    <recommendedName>
        <fullName evidence="16">DNA helicase RecQ</fullName>
        <ecNumber evidence="16">5.6.2.4</ecNumber>
    </recommendedName>
</protein>
<feature type="domain" description="Helicase ATP-binding" evidence="18">
    <location>
        <begin position="51"/>
        <end position="222"/>
    </location>
</feature>
<evidence type="ECO:0000256" key="1">
    <source>
        <dbReference type="ARBA" id="ARBA00001946"/>
    </source>
</evidence>
<dbReference type="InterPro" id="IPR001650">
    <property type="entry name" value="Helicase_C-like"/>
</dbReference>
<keyword evidence="4" id="KW-0479">Metal-binding</keyword>
<dbReference type="GO" id="GO:0005737">
    <property type="term" value="C:cytoplasm"/>
    <property type="evidence" value="ECO:0007669"/>
    <property type="project" value="TreeGrafter"/>
</dbReference>
<evidence type="ECO:0000256" key="9">
    <source>
        <dbReference type="ARBA" id="ARBA00022833"/>
    </source>
</evidence>
<proteinExistence type="inferred from homology"/>
<dbReference type="InterPro" id="IPR004589">
    <property type="entry name" value="DNA_helicase_ATP-dep_RecQ"/>
</dbReference>
<dbReference type="Gene3D" id="1.10.10.1390">
    <property type="entry name" value="ATP-dependent DNA helicase RecQ"/>
    <property type="match status" value="1"/>
</dbReference>
<evidence type="ECO:0000256" key="2">
    <source>
        <dbReference type="ARBA" id="ARBA00001947"/>
    </source>
</evidence>
<evidence type="ECO:0000256" key="4">
    <source>
        <dbReference type="ARBA" id="ARBA00022723"/>
    </source>
</evidence>
<evidence type="ECO:0000256" key="11">
    <source>
        <dbReference type="ARBA" id="ARBA00023125"/>
    </source>
</evidence>
<evidence type="ECO:0000256" key="14">
    <source>
        <dbReference type="ARBA" id="ARBA00023235"/>
    </source>
</evidence>
<keyword evidence="11" id="KW-0238">DNA-binding</keyword>
<dbReference type="InterPro" id="IPR044876">
    <property type="entry name" value="HRDC_dom_sf"/>
</dbReference>
<dbReference type="GO" id="GO:0016787">
    <property type="term" value="F:hydrolase activity"/>
    <property type="evidence" value="ECO:0007669"/>
    <property type="project" value="UniProtKB-KW"/>
</dbReference>
<dbReference type="InterPro" id="IPR032284">
    <property type="entry name" value="RecQ_Zn-bd"/>
</dbReference>
<dbReference type="GO" id="GO:0030894">
    <property type="term" value="C:replisome"/>
    <property type="evidence" value="ECO:0007669"/>
    <property type="project" value="TreeGrafter"/>
</dbReference>
<dbReference type="GO" id="GO:0006260">
    <property type="term" value="P:DNA replication"/>
    <property type="evidence" value="ECO:0007669"/>
    <property type="project" value="InterPro"/>
</dbReference>
<dbReference type="FunFam" id="3.40.50.300:FF:001051">
    <property type="entry name" value="ATP-dependent DNA helicase RecQ"/>
    <property type="match status" value="1"/>
</dbReference>
<dbReference type="Pfam" id="PF16124">
    <property type="entry name" value="RecQ_Zn_bind"/>
    <property type="match status" value="1"/>
</dbReference>
<dbReference type="GO" id="GO:0003677">
    <property type="term" value="F:DNA binding"/>
    <property type="evidence" value="ECO:0007669"/>
    <property type="project" value="UniProtKB-KW"/>
</dbReference>
<evidence type="ECO:0000256" key="3">
    <source>
        <dbReference type="ARBA" id="ARBA00005446"/>
    </source>
</evidence>
<dbReference type="AlphaFoldDB" id="A0AAN3ACF6"/>
<dbReference type="InterPro" id="IPR011545">
    <property type="entry name" value="DEAD/DEAH_box_helicase_dom"/>
</dbReference>
<evidence type="ECO:0000256" key="13">
    <source>
        <dbReference type="ARBA" id="ARBA00023204"/>
    </source>
</evidence>
<keyword evidence="13" id="KW-0234">DNA repair</keyword>
<evidence type="ECO:0000256" key="12">
    <source>
        <dbReference type="ARBA" id="ARBA00023172"/>
    </source>
</evidence>
<dbReference type="InterPro" id="IPR027417">
    <property type="entry name" value="P-loop_NTPase"/>
</dbReference>
<dbReference type="Pfam" id="PF09382">
    <property type="entry name" value="RQC"/>
    <property type="match status" value="1"/>
</dbReference>
<dbReference type="InterPro" id="IPR036388">
    <property type="entry name" value="WH-like_DNA-bd_sf"/>
</dbReference>
<dbReference type="GO" id="GO:0043590">
    <property type="term" value="C:bacterial nucleoid"/>
    <property type="evidence" value="ECO:0007669"/>
    <property type="project" value="TreeGrafter"/>
</dbReference>
<dbReference type="Pfam" id="PF00270">
    <property type="entry name" value="DEAD"/>
    <property type="match status" value="1"/>
</dbReference>
<gene>
    <name evidence="20" type="primary">recQ</name>
    <name evidence="20" type="ORF">BACOVA_00337</name>
</gene>
<evidence type="ECO:0000259" key="19">
    <source>
        <dbReference type="PROSITE" id="PS51194"/>
    </source>
</evidence>
<dbReference type="Pfam" id="PF00570">
    <property type="entry name" value="HRDC"/>
    <property type="match status" value="1"/>
</dbReference>
<dbReference type="SMART" id="SM00956">
    <property type="entry name" value="RQC"/>
    <property type="match status" value="1"/>
</dbReference>
<dbReference type="Gene3D" id="1.10.10.10">
    <property type="entry name" value="Winged helix-like DNA-binding domain superfamily/Winged helix DNA-binding domain"/>
    <property type="match status" value="1"/>
</dbReference>
<dbReference type="GO" id="GO:0006281">
    <property type="term" value="P:DNA repair"/>
    <property type="evidence" value="ECO:0007669"/>
    <property type="project" value="UniProtKB-KW"/>
</dbReference>
<keyword evidence="9" id="KW-0862">Zinc</keyword>
<dbReference type="Pfam" id="PF00271">
    <property type="entry name" value="Helicase_C"/>
    <property type="match status" value="1"/>
</dbReference>
<dbReference type="EC" id="5.6.2.4" evidence="16"/>
<evidence type="ECO:0000256" key="15">
    <source>
        <dbReference type="ARBA" id="ARBA00034617"/>
    </source>
</evidence>
<evidence type="ECO:0000259" key="18">
    <source>
        <dbReference type="PROSITE" id="PS51192"/>
    </source>
</evidence>
<dbReference type="SUPFAM" id="SSF47819">
    <property type="entry name" value="HRDC-like"/>
    <property type="match status" value="1"/>
</dbReference>
<dbReference type="GO" id="GO:0043138">
    <property type="term" value="F:3'-5' DNA helicase activity"/>
    <property type="evidence" value="ECO:0007669"/>
    <property type="project" value="UniProtKB-EC"/>
</dbReference>
<dbReference type="GO" id="GO:0046872">
    <property type="term" value="F:metal ion binding"/>
    <property type="evidence" value="ECO:0007669"/>
    <property type="project" value="UniProtKB-KW"/>
</dbReference>
<keyword evidence="12" id="KW-0233">DNA recombination</keyword>
<dbReference type="NCBIfam" id="TIGR01389">
    <property type="entry name" value="recQ"/>
    <property type="match status" value="1"/>
</dbReference>
<evidence type="ECO:0000313" key="21">
    <source>
        <dbReference type="Proteomes" id="UP000005475"/>
    </source>
</evidence>
<dbReference type="FunFam" id="1.10.150.80:FF:000004">
    <property type="entry name" value="ATP-dependent DNA helicase RecQ"/>
    <property type="match status" value="1"/>
</dbReference>
<dbReference type="Gene3D" id="1.10.150.80">
    <property type="entry name" value="HRDC domain"/>
    <property type="match status" value="1"/>
</dbReference>
<comment type="similarity">
    <text evidence="3">Belongs to the helicase family. RecQ subfamily.</text>
</comment>